<feature type="signal peptide" evidence="1">
    <location>
        <begin position="1"/>
        <end position="22"/>
    </location>
</feature>
<dbReference type="Gene3D" id="2.40.128.20">
    <property type="match status" value="1"/>
</dbReference>
<protein>
    <recommendedName>
        <fullName evidence="4">Apolipoprotein d</fullName>
    </recommendedName>
</protein>
<keyword evidence="3" id="KW-1185">Reference proteome</keyword>
<dbReference type="OrthoDB" id="317352at2759"/>
<sequence>MANRNFLLFTLIIALASYQSQAKFELGLCQAVESKIPDPILNVTNLMGIWFEYLVTPDLKENTTYSCASWLMMQENKNDSRFVTIYNRFDPNTNQSSLKTFEMNCEPTQYITNTAVCYYQQDTPNNIYESYTSHRARSLRIIYTDYFSYLIARVCQSYGLYHYIDYIVLTRDKTPSIYHRKQIKEKLTAYGLSGQDFDKGLSKKCWGEDFWS</sequence>
<dbReference type="AlphaFoldDB" id="A0A078AHS0"/>
<reference evidence="2 3" key="1">
    <citation type="submission" date="2014-06" db="EMBL/GenBank/DDBJ databases">
        <authorList>
            <person name="Swart Estienne"/>
        </authorList>
    </citation>
    <scope>NUCLEOTIDE SEQUENCE [LARGE SCALE GENOMIC DNA]</scope>
    <source>
        <strain evidence="2 3">130c</strain>
    </source>
</reference>
<dbReference type="InterPro" id="IPR012674">
    <property type="entry name" value="Calycin"/>
</dbReference>
<proteinExistence type="predicted"/>
<evidence type="ECO:0000256" key="1">
    <source>
        <dbReference type="SAM" id="SignalP"/>
    </source>
</evidence>
<organism evidence="2 3">
    <name type="scientific">Stylonychia lemnae</name>
    <name type="common">Ciliate</name>
    <dbReference type="NCBI Taxonomy" id="5949"/>
    <lineage>
        <taxon>Eukaryota</taxon>
        <taxon>Sar</taxon>
        <taxon>Alveolata</taxon>
        <taxon>Ciliophora</taxon>
        <taxon>Intramacronucleata</taxon>
        <taxon>Spirotrichea</taxon>
        <taxon>Stichotrichia</taxon>
        <taxon>Sporadotrichida</taxon>
        <taxon>Oxytrichidae</taxon>
        <taxon>Stylonychinae</taxon>
        <taxon>Stylonychia</taxon>
    </lineage>
</organism>
<evidence type="ECO:0000313" key="3">
    <source>
        <dbReference type="Proteomes" id="UP000039865"/>
    </source>
</evidence>
<dbReference type="EMBL" id="CCKQ01009918">
    <property type="protein sequence ID" value="CDW81421.1"/>
    <property type="molecule type" value="Genomic_DNA"/>
</dbReference>
<feature type="chain" id="PRO_5001729422" description="Apolipoprotein d" evidence="1">
    <location>
        <begin position="23"/>
        <end position="212"/>
    </location>
</feature>
<evidence type="ECO:0008006" key="4">
    <source>
        <dbReference type="Google" id="ProtNLM"/>
    </source>
</evidence>
<name>A0A078AHS0_STYLE</name>
<evidence type="ECO:0000313" key="2">
    <source>
        <dbReference type="EMBL" id="CDW81421.1"/>
    </source>
</evidence>
<keyword evidence="1" id="KW-0732">Signal</keyword>
<dbReference type="Proteomes" id="UP000039865">
    <property type="component" value="Unassembled WGS sequence"/>
</dbReference>
<gene>
    <name evidence="2" type="primary">Contig371.g415</name>
    <name evidence="2" type="ORF">STYLEM_10437</name>
</gene>
<accession>A0A078AHS0</accession>
<dbReference type="SUPFAM" id="SSF50814">
    <property type="entry name" value="Lipocalins"/>
    <property type="match status" value="1"/>
</dbReference>
<dbReference type="InParanoid" id="A0A078AHS0"/>